<dbReference type="OrthoDB" id="933633at2759"/>
<evidence type="ECO:0008006" key="3">
    <source>
        <dbReference type="Google" id="ProtNLM"/>
    </source>
</evidence>
<sequence>MSKVVPLQLNYYYECRFQNFSDGEGKVKLKKAQLQWPANDMKSKSQKYLVRNQSAAKPATYSTTMSTDIPLYETPGALYDDYLEDRHRAFSAMFPEKHSIQQLNQDEWRVKMIPFKILAKNVWPMVDFRLGCKSNGRDYPPEVPQDITTVLELHTTRWELQGIDNIFDPSYFTLAVRGTLYPDRRGNKSRIRGDSEMSISIVYPPAFNLIPDGIRDSLAQGVMAEVAKRMSQNVEGSLLADYTKFKKERSNIKRKNTVALKKED</sequence>
<gene>
    <name evidence="1" type="ORF">HRI_003491000</name>
</gene>
<comment type="caution">
    <text evidence="1">The sequence shown here is derived from an EMBL/GenBank/DDBJ whole genome shotgun (WGS) entry which is preliminary data.</text>
</comment>
<dbReference type="EMBL" id="BSYR01000031">
    <property type="protein sequence ID" value="GMI98217.1"/>
    <property type="molecule type" value="Genomic_DNA"/>
</dbReference>
<protein>
    <recommendedName>
        <fullName evidence="3">DUF1997 domain-containing protein</fullName>
    </recommendedName>
</protein>
<dbReference type="AlphaFoldDB" id="A0A9W7IKB4"/>
<dbReference type="PANTHER" id="PTHR34133">
    <property type="entry name" value="OS07G0633000 PROTEIN"/>
    <property type="match status" value="1"/>
</dbReference>
<proteinExistence type="predicted"/>
<evidence type="ECO:0000313" key="1">
    <source>
        <dbReference type="EMBL" id="GMI98217.1"/>
    </source>
</evidence>
<reference evidence="1" key="1">
    <citation type="submission" date="2023-05" db="EMBL/GenBank/DDBJ databases">
        <title>Genome and transcriptome analyses reveal genes involved in the formation of fine ridges on petal epidermal cells in Hibiscus trionum.</title>
        <authorList>
            <person name="Koshimizu S."/>
            <person name="Masuda S."/>
            <person name="Ishii T."/>
            <person name="Shirasu K."/>
            <person name="Hoshino A."/>
            <person name="Arita M."/>
        </authorList>
    </citation>
    <scope>NUCLEOTIDE SEQUENCE</scope>
    <source>
        <strain evidence="1">Hamamatsu line</strain>
    </source>
</reference>
<dbReference type="PANTHER" id="PTHR34133:SF8">
    <property type="entry name" value="OS07G0633000 PROTEIN"/>
    <property type="match status" value="1"/>
</dbReference>
<organism evidence="1 2">
    <name type="scientific">Hibiscus trionum</name>
    <name type="common">Flower of an hour</name>
    <dbReference type="NCBI Taxonomy" id="183268"/>
    <lineage>
        <taxon>Eukaryota</taxon>
        <taxon>Viridiplantae</taxon>
        <taxon>Streptophyta</taxon>
        <taxon>Embryophyta</taxon>
        <taxon>Tracheophyta</taxon>
        <taxon>Spermatophyta</taxon>
        <taxon>Magnoliopsida</taxon>
        <taxon>eudicotyledons</taxon>
        <taxon>Gunneridae</taxon>
        <taxon>Pentapetalae</taxon>
        <taxon>rosids</taxon>
        <taxon>malvids</taxon>
        <taxon>Malvales</taxon>
        <taxon>Malvaceae</taxon>
        <taxon>Malvoideae</taxon>
        <taxon>Hibiscus</taxon>
    </lineage>
</organism>
<evidence type="ECO:0000313" key="2">
    <source>
        <dbReference type="Proteomes" id="UP001165190"/>
    </source>
</evidence>
<dbReference type="Proteomes" id="UP001165190">
    <property type="component" value="Unassembled WGS sequence"/>
</dbReference>
<dbReference type="InterPro" id="IPR018971">
    <property type="entry name" value="DUF1997"/>
</dbReference>
<name>A0A9W7IKB4_HIBTR</name>
<dbReference type="Pfam" id="PF09366">
    <property type="entry name" value="DUF1997"/>
    <property type="match status" value="1"/>
</dbReference>
<accession>A0A9W7IKB4</accession>
<keyword evidence="2" id="KW-1185">Reference proteome</keyword>